<organism evidence="1 2">
    <name type="scientific">Ditylenchus dipsaci</name>
    <dbReference type="NCBI Taxonomy" id="166011"/>
    <lineage>
        <taxon>Eukaryota</taxon>
        <taxon>Metazoa</taxon>
        <taxon>Ecdysozoa</taxon>
        <taxon>Nematoda</taxon>
        <taxon>Chromadorea</taxon>
        <taxon>Rhabditida</taxon>
        <taxon>Tylenchina</taxon>
        <taxon>Tylenchomorpha</taxon>
        <taxon>Sphaerularioidea</taxon>
        <taxon>Anguinidae</taxon>
        <taxon>Anguininae</taxon>
        <taxon>Ditylenchus</taxon>
    </lineage>
</organism>
<name>A0A915E9Z2_9BILA</name>
<proteinExistence type="predicted"/>
<protein>
    <submittedName>
        <fullName evidence="2">Uncharacterized protein</fullName>
    </submittedName>
</protein>
<evidence type="ECO:0000313" key="1">
    <source>
        <dbReference type="Proteomes" id="UP000887574"/>
    </source>
</evidence>
<dbReference type="AlphaFoldDB" id="A0A915E9Z2"/>
<accession>A0A915E9Z2</accession>
<keyword evidence="1" id="KW-1185">Reference proteome</keyword>
<dbReference type="WBParaSite" id="jg4441">
    <property type="protein sequence ID" value="jg4441"/>
    <property type="gene ID" value="jg4441"/>
</dbReference>
<sequence>MNDGDKIECKELRLMNDDSAGMYENVNYLGSIMEKDSFEKVFEFLMNAADCCDEIVLDFSLIDDTVECLTDAAQAFLNCSNPAQFVSRVTFIICAPEVNINDWASTDIAAAHVTAQQNHRYIYEFVHVQTGVILKMTIKCERDNKLRKSFIKNT</sequence>
<dbReference type="Proteomes" id="UP000887574">
    <property type="component" value="Unplaced"/>
</dbReference>
<evidence type="ECO:0000313" key="2">
    <source>
        <dbReference type="WBParaSite" id="jg4441"/>
    </source>
</evidence>
<reference evidence="2" key="1">
    <citation type="submission" date="2022-11" db="UniProtKB">
        <authorList>
            <consortium name="WormBaseParasite"/>
        </authorList>
    </citation>
    <scope>IDENTIFICATION</scope>
</reference>